<evidence type="ECO:0000313" key="1">
    <source>
        <dbReference type="EMBL" id="RJF99059.1"/>
    </source>
</evidence>
<dbReference type="AlphaFoldDB" id="A0A3A3GDS3"/>
<evidence type="ECO:0000313" key="2">
    <source>
        <dbReference type="Proteomes" id="UP000265955"/>
    </source>
</evidence>
<reference evidence="2" key="1">
    <citation type="submission" date="2018-09" db="EMBL/GenBank/DDBJ databases">
        <authorList>
            <person name="Zhu H."/>
        </authorList>
    </citation>
    <scope>NUCLEOTIDE SEQUENCE [LARGE SCALE GENOMIC DNA]</scope>
    <source>
        <strain evidence="2">K1R23-30</strain>
    </source>
</reference>
<proteinExistence type="predicted"/>
<organism evidence="1 2">
    <name type="scientific">Noviherbaspirillum saxi</name>
    <dbReference type="NCBI Taxonomy" id="2320863"/>
    <lineage>
        <taxon>Bacteria</taxon>
        <taxon>Pseudomonadati</taxon>
        <taxon>Pseudomonadota</taxon>
        <taxon>Betaproteobacteria</taxon>
        <taxon>Burkholderiales</taxon>
        <taxon>Oxalobacteraceae</taxon>
        <taxon>Noviherbaspirillum</taxon>
    </lineage>
</organism>
<name>A0A3A3GDS3_9BURK</name>
<comment type="caution">
    <text evidence="1">The sequence shown here is derived from an EMBL/GenBank/DDBJ whole genome shotgun (WGS) entry which is preliminary data.</text>
</comment>
<gene>
    <name evidence="1" type="ORF">D3871_11445</name>
</gene>
<accession>A0A3A3GDS3</accession>
<protein>
    <submittedName>
        <fullName evidence="1">Uncharacterized protein</fullName>
    </submittedName>
</protein>
<dbReference type="RefSeq" id="WP_119769004.1">
    <property type="nucleotide sequence ID" value="NZ_QYUO01000001.1"/>
</dbReference>
<keyword evidence="2" id="KW-1185">Reference proteome</keyword>
<dbReference type="EMBL" id="QYUO01000001">
    <property type="protein sequence ID" value="RJF99059.1"/>
    <property type="molecule type" value="Genomic_DNA"/>
</dbReference>
<sequence>MSAAFHVTDEDIEQLRQEEADELLREAESKYYRLLRRVFISQANGDFELGNKLQDIMRDVEEPLTEAEFDACMERAAKQITL</sequence>
<dbReference type="Proteomes" id="UP000265955">
    <property type="component" value="Unassembled WGS sequence"/>
</dbReference>